<feature type="coiled-coil region" evidence="1">
    <location>
        <begin position="9"/>
        <end position="43"/>
    </location>
</feature>
<proteinExistence type="predicted"/>
<reference evidence="2" key="1">
    <citation type="journal article" date="2014" name="Front. Microbiol.">
        <title>High frequency of phylogenetically diverse reductive dehalogenase-homologous genes in deep subseafloor sedimentary metagenomes.</title>
        <authorList>
            <person name="Kawai M."/>
            <person name="Futagami T."/>
            <person name="Toyoda A."/>
            <person name="Takaki Y."/>
            <person name="Nishi S."/>
            <person name="Hori S."/>
            <person name="Arai W."/>
            <person name="Tsubouchi T."/>
            <person name="Morono Y."/>
            <person name="Uchiyama I."/>
            <person name="Ito T."/>
            <person name="Fujiyama A."/>
            <person name="Inagaki F."/>
            <person name="Takami H."/>
        </authorList>
    </citation>
    <scope>NUCLEOTIDE SEQUENCE</scope>
    <source>
        <strain evidence="2">Expedition CK06-06</strain>
    </source>
</reference>
<accession>X0V7E5</accession>
<evidence type="ECO:0000256" key="1">
    <source>
        <dbReference type="SAM" id="Coils"/>
    </source>
</evidence>
<keyword evidence="1" id="KW-0175">Coiled coil</keyword>
<evidence type="ECO:0000313" key="2">
    <source>
        <dbReference type="EMBL" id="GAG14035.1"/>
    </source>
</evidence>
<dbReference type="EMBL" id="BARS01038761">
    <property type="protein sequence ID" value="GAG14035.1"/>
    <property type="molecule type" value="Genomic_DNA"/>
</dbReference>
<gene>
    <name evidence="2" type="ORF">S01H1_59267</name>
</gene>
<dbReference type="AlphaFoldDB" id="X0V7E5"/>
<protein>
    <submittedName>
        <fullName evidence="2">Uncharacterized protein</fullName>
    </submittedName>
</protein>
<name>X0V7E5_9ZZZZ</name>
<comment type="caution">
    <text evidence="2">The sequence shown here is derived from an EMBL/GenBank/DDBJ whole genome shotgun (WGS) entry which is preliminary data.</text>
</comment>
<organism evidence="2">
    <name type="scientific">marine sediment metagenome</name>
    <dbReference type="NCBI Taxonomy" id="412755"/>
    <lineage>
        <taxon>unclassified sequences</taxon>
        <taxon>metagenomes</taxon>
        <taxon>ecological metagenomes</taxon>
    </lineage>
</organism>
<sequence length="81" mass="8663">MPIDLGEFIESAKNIADQWRAEVEKRDAEINRLREALEKIEAGGCIAVFKVNDDGSVVHGDNTCPVCIARAGHVTNAIGGG</sequence>